<keyword evidence="3 4" id="KW-0012">Acyltransferase</keyword>
<name>A0AAQ0BU80_BURGL</name>
<organism evidence="7 9">
    <name type="scientific">Burkholderia glumae</name>
    <name type="common">Pseudomonas glumae</name>
    <dbReference type="NCBI Taxonomy" id="337"/>
    <lineage>
        <taxon>Bacteria</taxon>
        <taxon>Pseudomonadati</taxon>
        <taxon>Pseudomonadota</taxon>
        <taxon>Betaproteobacteria</taxon>
        <taxon>Burkholderiales</taxon>
        <taxon>Burkholderiaceae</taxon>
        <taxon>Burkholderia</taxon>
    </lineage>
</organism>
<evidence type="ECO:0000313" key="10">
    <source>
        <dbReference type="Proteomes" id="UP001056386"/>
    </source>
</evidence>
<evidence type="ECO:0000256" key="2">
    <source>
        <dbReference type="ARBA" id="ARBA00022679"/>
    </source>
</evidence>
<comment type="similarity">
    <text evidence="4">Belongs to the R-transferase family. Bpt subfamily.</text>
</comment>
<dbReference type="EMBL" id="CP065601">
    <property type="protein sequence ID" value="QPQ93310.1"/>
    <property type="molecule type" value="Genomic_DNA"/>
</dbReference>
<protein>
    <recommendedName>
        <fullName evidence="4">Aspartate/glutamate leucyltransferase</fullName>
        <ecNumber evidence="4">2.3.2.29</ecNumber>
    </recommendedName>
</protein>
<comment type="function">
    <text evidence="4">Functions in the N-end rule pathway of protein degradation where it conjugates Leu from its aminoacyl-tRNA to the N-termini of proteins containing an N-terminal aspartate or glutamate.</text>
</comment>
<dbReference type="GO" id="GO:0004057">
    <property type="term" value="F:arginyl-tRNA--protein transferase activity"/>
    <property type="evidence" value="ECO:0007669"/>
    <property type="project" value="InterPro"/>
</dbReference>
<comment type="catalytic activity">
    <reaction evidence="4">
        <text>N-terminal L-glutamyl-[protein] + L-leucyl-tRNA(Leu) = N-terminal L-leucyl-L-glutamyl-[protein] + tRNA(Leu) + H(+)</text>
        <dbReference type="Rhea" id="RHEA:50412"/>
        <dbReference type="Rhea" id="RHEA-COMP:9613"/>
        <dbReference type="Rhea" id="RHEA-COMP:9622"/>
        <dbReference type="Rhea" id="RHEA-COMP:12664"/>
        <dbReference type="Rhea" id="RHEA-COMP:12668"/>
        <dbReference type="ChEBI" id="CHEBI:15378"/>
        <dbReference type="ChEBI" id="CHEBI:64721"/>
        <dbReference type="ChEBI" id="CHEBI:78442"/>
        <dbReference type="ChEBI" id="CHEBI:78494"/>
        <dbReference type="ChEBI" id="CHEBI:133041"/>
        <dbReference type="EC" id="2.3.2.29"/>
    </reaction>
</comment>
<comment type="catalytic activity">
    <reaction evidence="4">
        <text>N-terminal L-aspartyl-[protein] + L-leucyl-tRNA(Leu) = N-terminal L-leucyl-L-aspartyl-[protein] + tRNA(Leu) + H(+)</text>
        <dbReference type="Rhea" id="RHEA:50420"/>
        <dbReference type="Rhea" id="RHEA-COMP:9613"/>
        <dbReference type="Rhea" id="RHEA-COMP:9622"/>
        <dbReference type="Rhea" id="RHEA-COMP:12669"/>
        <dbReference type="Rhea" id="RHEA-COMP:12674"/>
        <dbReference type="ChEBI" id="CHEBI:15378"/>
        <dbReference type="ChEBI" id="CHEBI:64720"/>
        <dbReference type="ChEBI" id="CHEBI:78442"/>
        <dbReference type="ChEBI" id="CHEBI:78494"/>
        <dbReference type="ChEBI" id="CHEBI:133042"/>
        <dbReference type="EC" id="2.3.2.29"/>
    </reaction>
</comment>
<dbReference type="NCBIfam" id="NF002346">
    <property type="entry name" value="PRK01305.2-3"/>
    <property type="match status" value="1"/>
</dbReference>
<dbReference type="HAMAP" id="MF_00689">
    <property type="entry name" value="Bpt"/>
    <property type="match status" value="1"/>
</dbReference>
<dbReference type="InterPro" id="IPR017138">
    <property type="entry name" value="Asp_Glu_LeuTrfase"/>
</dbReference>
<dbReference type="Proteomes" id="UP001056386">
    <property type="component" value="Chromosome 1"/>
</dbReference>
<evidence type="ECO:0000256" key="4">
    <source>
        <dbReference type="HAMAP-Rule" id="MF_00689"/>
    </source>
</evidence>
<dbReference type="InterPro" id="IPR007472">
    <property type="entry name" value="N-end_Aminoacyl_Trfase_C"/>
</dbReference>
<dbReference type="SUPFAM" id="SSF55729">
    <property type="entry name" value="Acyl-CoA N-acyltransferases (Nat)"/>
    <property type="match status" value="1"/>
</dbReference>
<comment type="subcellular location">
    <subcellularLocation>
        <location evidence="4">Cytoplasm</location>
    </subcellularLocation>
</comment>
<proteinExistence type="inferred from homology"/>
<reference evidence="8" key="2">
    <citation type="submission" date="2022-06" db="EMBL/GenBank/DDBJ databases">
        <title>Draft genome sequence of Burkholderia glumae strain GR20004 isolated from rice panicle showing bacterial panicle blight.</title>
        <authorList>
            <person name="Choi S.Y."/>
            <person name="Lee Y.H."/>
        </authorList>
    </citation>
    <scope>NUCLEOTIDE SEQUENCE</scope>
    <source>
        <strain evidence="8">GR20004</strain>
    </source>
</reference>
<dbReference type="Proteomes" id="UP000594892">
    <property type="component" value="Chromosome 2"/>
</dbReference>
<feature type="domain" description="N-end aminoacyl transferase N-terminal" evidence="5">
    <location>
        <begin position="23"/>
        <end position="93"/>
    </location>
</feature>
<evidence type="ECO:0000313" key="7">
    <source>
        <dbReference type="EMBL" id="QPQ93310.1"/>
    </source>
</evidence>
<dbReference type="EMBL" id="CP099587">
    <property type="protein sequence ID" value="USS47479.1"/>
    <property type="molecule type" value="Genomic_DNA"/>
</dbReference>
<dbReference type="InterPro" id="IPR007471">
    <property type="entry name" value="N-end_Aminoacyl_Trfase_N"/>
</dbReference>
<keyword evidence="10" id="KW-1185">Reference proteome</keyword>
<dbReference type="PANTHER" id="PTHR21367:SF1">
    <property type="entry name" value="ARGINYL-TRNA--PROTEIN TRANSFERASE 1"/>
    <property type="match status" value="1"/>
</dbReference>
<reference evidence="7 9" key="1">
    <citation type="submission" date="2020-12" db="EMBL/GenBank/DDBJ databases">
        <title>FDA dAtabase for Regulatory Grade micrObial Sequences (FDA-ARGOS): Supporting development and validation of Infectious Disease Dx tests.</title>
        <authorList>
            <person name="Minogue T."/>
            <person name="Wolcott M."/>
            <person name="Wasieloski L."/>
            <person name="Aguilar W."/>
            <person name="Moore D."/>
            <person name="Jaissle J."/>
            <person name="Tallon L."/>
            <person name="Sadzewicz L."/>
            <person name="Zhao X."/>
            <person name="Boylan J."/>
            <person name="Ott S."/>
            <person name="Bowen H."/>
            <person name="Vavikolanu K."/>
            <person name="Mehta A."/>
            <person name="Aluvathingal J."/>
            <person name="Nadendla S."/>
            <person name="Yan Y."/>
            <person name="Sichtig H."/>
        </authorList>
    </citation>
    <scope>NUCLEOTIDE SEQUENCE [LARGE SCALE GENOMIC DNA]</scope>
    <source>
        <strain evidence="7 9">FDAARGOS_949</strain>
    </source>
</reference>
<evidence type="ECO:0000256" key="3">
    <source>
        <dbReference type="ARBA" id="ARBA00023315"/>
    </source>
</evidence>
<evidence type="ECO:0000259" key="5">
    <source>
        <dbReference type="Pfam" id="PF04376"/>
    </source>
</evidence>
<gene>
    <name evidence="4" type="primary">bpt</name>
    <name evidence="7" type="ORF">I6H06_13655</name>
    <name evidence="8" type="ORF">NFI99_21860</name>
</gene>
<dbReference type="InterPro" id="IPR030700">
    <property type="entry name" value="N-end_Aminoacyl_Trfase"/>
</dbReference>
<feature type="domain" description="N-end rule aminoacyl transferase C-terminal" evidence="6">
    <location>
        <begin position="113"/>
        <end position="244"/>
    </location>
</feature>
<dbReference type="Pfam" id="PF04376">
    <property type="entry name" value="ATE_N"/>
    <property type="match status" value="1"/>
</dbReference>
<dbReference type="NCBIfam" id="NF002341">
    <property type="entry name" value="PRK01305.1-1"/>
    <property type="match status" value="1"/>
</dbReference>
<keyword evidence="2 4" id="KW-0808">Transferase</keyword>
<dbReference type="PIRSF" id="PIRSF037208">
    <property type="entry name" value="ATE_pro_prd"/>
    <property type="match status" value="1"/>
</dbReference>
<dbReference type="AlphaFoldDB" id="A0AAQ0BU80"/>
<evidence type="ECO:0000313" key="8">
    <source>
        <dbReference type="EMBL" id="USS47479.1"/>
    </source>
</evidence>
<dbReference type="EC" id="2.3.2.29" evidence="4"/>
<dbReference type="GO" id="GO:0071596">
    <property type="term" value="P:ubiquitin-dependent protein catabolic process via the N-end rule pathway"/>
    <property type="evidence" value="ECO:0007669"/>
    <property type="project" value="InterPro"/>
</dbReference>
<dbReference type="NCBIfam" id="NF002342">
    <property type="entry name" value="PRK01305.1-3"/>
    <property type="match status" value="1"/>
</dbReference>
<dbReference type="GO" id="GO:0005737">
    <property type="term" value="C:cytoplasm"/>
    <property type="evidence" value="ECO:0007669"/>
    <property type="project" value="UniProtKB-SubCell"/>
</dbReference>
<dbReference type="Pfam" id="PF04377">
    <property type="entry name" value="ATE_C"/>
    <property type="match status" value="1"/>
</dbReference>
<dbReference type="GO" id="GO:0008914">
    <property type="term" value="F:leucyl-tRNA--protein transferase activity"/>
    <property type="evidence" value="ECO:0007669"/>
    <property type="project" value="UniProtKB-UniRule"/>
</dbReference>
<dbReference type="PANTHER" id="PTHR21367">
    <property type="entry name" value="ARGININE-TRNA-PROTEIN TRANSFERASE 1"/>
    <property type="match status" value="1"/>
</dbReference>
<dbReference type="GeneID" id="45698212"/>
<dbReference type="InterPro" id="IPR016181">
    <property type="entry name" value="Acyl_CoA_acyltransferase"/>
</dbReference>
<accession>A0AAQ0BU80</accession>
<evidence type="ECO:0000259" key="6">
    <source>
        <dbReference type="Pfam" id="PF04377"/>
    </source>
</evidence>
<evidence type="ECO:0000256" key="1">
    <source>
        <dbReference type="ARBA" id="ARBA00022490"/>
    </source>
</evidence>
<evidence type="ECO:0000313" key="9">
    <source>
        <dbReference type="Proteomes" id="UP000594892"/>
    </source>
</evidence>
<dbReference type="RefSeq" id="WP_015875946.1">
    <property type="nucleotide sequence ID" value="NZ_CP021074.1"/>
</dbReference>
<keyword evidence="1 4" id="KW-0963">Cytoplasm</keyword>
<sequence length="279" mass="31398">MTHPTELPLSPLSALQFYATAPYPCSYLDGRVARSQVATPSHLINSDIYTELVKAGFRRSGVFTYRPYCDGCRACIPVRVPVDAFTPGRTQRKMWNRHRALLATVSPLHYDEEHYALYMRYQSARHAGGGMDRDSRDQYEQFLLQSRINSRLVEFREPVPGEQGATTRGTLRMISMIDILGDGLSSVYTFFEPGHGHASYGTYNILWQIEQARSLRLPYVYLGYWIRESPKMAYKANFRPLEGLVDGRWKPLDPGAVGLPPVDAALGRAPLPAGHGGTR</sequence>